<dbReference type="Gene3D" id="3.30.457.10">
    <property type="entry name" value="Copper amine oxidase-like, N-terminal domain"/>
    <property type="match status" value="1"/>
</dbReference>
<dbReference type="EMBL" id="PNXQ01000016">
    <property type="protein sequence ID" value="TKH41728.1"/>
    <property type="molecule type" value="Genomic_DNA"/>
</dbReference>
<sequence>MSICKFMKYQKEEIIMKRLLVLLFICVVYFGTIPTIHANSSNYRIFLDGKIVTLQSAPRMESNTLMIPAVPLLKKLGYTAAVDPDISDRVTITNSNNTITFVVGDKNMYINGKEIRMPVRSKSYNGVTYLPLRAISQAIGRPFGSNATEQYAWIGVAPNKNQNTPPELQGKDFRNAVWGMTVQQIKRSETLPLINAVTELDDYGMSNMYYTYLDYKGEYNGYKAVYTYILSGNNKNSTKLIDGQILFPEKFSNMQNYIDRFFKISSKMQLAYGKPVEKERPRGRDQSKWAEDLSLGNLSLTDYYNVGRNSYYIRLYKSMNSEYPQLDILVSQR</sequence>
<name>A0A4U2PXQ7_9BACL</name>
<feature type="domain" description="Copper amine oxidase-like N-terminal" evidence="1">
    <location>
        <begin position="47"/>
        <end position="143"/>
    </location>
</feature>
<dbReference type="SUPFAM" id="SSF55383">
    <property type="entry name" value="Copper amine oxidase, domain N"/>
    <property type="match status" value="1"/>
</dbReference>
<dbReference type="InterPro" id="IPR036582">
    <property type="entry name" value="Mao_N_sf"/>
</dbReference>
<organism evidence="2 3">
    <name type="scientific">Paenibacillus terrae</name>
    <dbReference type="NCBI Taxonomy" id="159743"/>
    <lineage>
        <taxon>Bacteria</taxon>
        <taxon>Bacillati</taxon>
        <taxon>Bacillota</taxon>
        <taxon>Bacilli</taxon>
        <taxon>Bacillales</taxon>
        <taxon>Paenibacillaceae</taxon>
        <taxon>Paenibacillus</taxon>
    </lineage>
</organism>
<comment type="caution">
    <text evidence="2">The sequence shown here is derived from an EMBL/GenBank/DDBJ whole genome shotgun (WGS) entry which is preliminary data.</text>
</comment>
<dbReference type="AlphaFoldDB" id="A0A4U2PXQ7"/>
<gene>
    <name evidence="2" type="ORF">C1I60_20645</name>
</gene>
<proteinExistence type="predicted"/>
<protein>
    <recommendedName>
        <fullName evidence="1">Copper amine oxidase-like N-terminal domain-containing protein</fullName>
    </recommendedName>
</protein>
<evidence type="ECO:0000313" key="2">
    <source>
        <dbReference type="EMBL" id="TKH41728.1"/>
    </source>
</evidence>
<reference evidence="2 3" key="1">
    <citation type="submission" date="2018-01" db="EMBL/GenBank/DDBJ databases">
        <title>Bacillales members from the olive rhizosphere are effective biological control agents against Verticillium dahliae.</title>
        <authorList>
            <person name="Gomez-Lama C."/>
            <person name="Legarda G."/>
            <person name="Ruano-Rosa D."/>
            <person name="Pizarro-Tobias P."/>
            <person name="Valverde-Corredor A."/>
            <person name="Niqui J.L."/>
            <person name="Trivino J.C."/>
            <person name="Roca A."/>
            <person name="Mercado-Blanco J."/>
        </authorList>
    </citation>
    <scope>NUCLEOTIDE SEQUENCE [LARGE SCALE GENOMIC DNA]</scope>
    <source>
        <strain evidence="2 3">PIC167</strain>
    </source>
</reference>
<evidence type="ECO:0000259" key="1">
    <source>
        <dbReference type="Pfam" id="PF07833"/>
    </source>
</evidence>
<accession>A0A4U2PXQ7</accession>
<dbReference type="Pfam" id="PF07833">
    <property type="entry name" value="Cu_amine_oxidN1"/>
    <property type="match status" value="1"/>
</dbReference>
<dbReference type="InterPro" id="IPR012854">
    <property type="entry name" value="Cu_amine_oxidase-like_N"/>
</dbReference>
<dbReference type="Proteomes" id="UP000308114">
    <property type="component" value="Unassembled WGS sequence"/>
</dbReference>
<evidence type="ECO:0000313" key="3">
    <source>
        <dbReference type="Proteomes" id="UP000308114"/>
    </source>
</evidence>